<dbReference type="EMBL" id="CP045560">
    <property type="protein sequence ID" value="QGA45937.1"/>
    <property type="molecule type" value="Genomic_DNA"/>
</dbReference>
<reference evidence="2 4" key="1">
    <citation type="submission" date="2017-05" db="EMBL/GenBank/DDBJ databases">
        <authorList>
            <person name="Kreiswirth B."/>
            <person name="Manca C."/>
            <person name="Chen L."/>
            <person name="Evans S."/>
            <person name="Fowler V."/>
            <person name="Patel R."/>
            <person name="Chambers H."/>
            <person name="Bonomo R."/>
            <person name="Paul V."/>
            <person name="Sankar J."/>
            <person name="Gaind R."/>
            <person name="Ray P."/>
            <person name="Gautam V."/>
            <person name="Biswal M."/>
            <person name="Datta S."/>
            <person name="Walia K."/>
            <person name="Adams M."/>
            <person name="Nelson K."/>
            <person name="Sutton G."/>
            <person name="Fouts D."/>
            <person name="Hujer K."/>
            <person name="Hujer A."/>
        </authorList>
    </citation>
    <scope>NUCLEOTIDE SEQUENCE [LARGE SCALE GENOMIC DNA]</scope>
    <source>
        <strain evidence="2 4">PR324</strain>
    </source>
</reference>
<dbReference type="Proteomes" id="UP000237921">
    <property type="component" value="Chromosome"/>
</dbReference>
<gene>
    <name evidence="1" type="ORF">AL533_09035</name>
    <name evidence="2" type="ORF">B9X58_15750</name>
    <name evidence="3" type="ORF">GD578_08410</name>
</gene>
<accession>A0A0A7XJH7</accession>
<reference evidence="1" key="3">
    <citation type="submission" date="2017-12" db="EMBL/GenBank/DDBJ databases">
        <title>FDA dAtabase for Regulatory Grade micrObial Sequences (FDA-ARGOS): Supporting development and validation of Infectious Disease Dx tests.</title>
        <authorList>
            <person name="Campos J."/>
            <person name="Goldberg B."/>
            <person name="Tallon L."/>
            <person name="Sadzewicz L."/>
            <person name="Sengamalay N."/>
            <person name="Ott S."/>
            <person name="Godinez A."/>
            <person name="Nagaraj S."/>
            <person name="Vavikolanu K."/>
            <person name="Aluvathingal J."/>
            <person name="Nadendla S."/>
            <person name="Nandy P."/>
            <person name="Hobson J."/>
            <person name="Sichtig H."/>
        </authorList>
    </citation>
    <scope>NUCLEOTIDE SEQUENCE</scope>
    <source>
        <strain evidence="1">FDAARGOS_129</strain>
    </source>
</reference>
<dbReference type="KEGG" id="ano:RR32_10400"/>
<sequence length="154" mass="18035">MNLDFTTIEKQAQLLKEEQEKLEQKDHDFQLALDKHREALKDLFKELFHDREIKTEKGGQFCVIFGDFKISLLIETAKFENGVPVKLNSVNPIIVKFKKDKPVAKAQFSDATQYLDSAFQTPHYQYYYKHDDKTQLVQFSELPVFFQAILDAEV</sequence>
<dbReference type="EMBL" id="CP014019">
    <property type="protein sequence ID" value="AVF44518.1"/>
    <property type="molecule type" value="Genomic_DNA"/>
</dbReference>
<evidence type="ECO:0000313" key="2">
    <source>
        <dbReference type="EMBL" id="OTL94679.1"/>
    </source>
</evidence>
<name>A0A0A7XJH7_ACINO</name>
<dbReference type="RefSeq" id="WP_002049801.1">
    <property type="nucleotide sequence ID" value="NZ_BBSR01000001.1"/>
</dbReference>
<evidence type="ECO:0000313" key="3">
    <source>
        <dbReference type="EMBL" id="QGA45937.1"/>
    </source>
</evidence>
<dbReference type="EMBL" id="NGDO01000072">
    <property type="protein sequence ID" value="OTL94679.1"/>
    <property type="molecule type" value="Genomic_DNA"/>
</dbReference>
<dbReference type="STRING" id="106654.B7L44_12000"/>
<protein>
    <submittedName>
        <fullName evidence="2">Uncharacterized protein</fullName>
    </submittedName>
</protein>
<organism evidence="2 4">
    <name type="scientific">Acinetobacter nosocomialis</name>
    <dbReference type="NCBI Taxonomy" id="106654"/>
    <lineage>
        <taxon>Bacteria</taxon>
        <taxon>Pseudomonadati</taxon>
        <taxon>Pseudomonadota</taxon>
        <taxon>Gammaproteobacteria</taxon>
        <taxon>Moraxellales</taxon>
        <taxon>Moraxellaceae</taxon>
        <taxon>Acinetobacter</taxon>
        <taxon>Acinetobacter calcoaceticus/baumannii complex</taxon>
    </lineage>
</organism>
<proteinExistence type="predicted"/>
<evidence type="ECO:0000313" key="5">
    <source>
        <dbReference type="Proteomes" id="UP000237921"/>
    </source>
</evidence>
<dbReference type="Proteomes" id="UP000325778">
    <property type="component" value="Chromosome"/>
</dbReference>
<reference evidence="3 6" key="4">
    <citation type="journal article" date="2021" name="MSphere">
        <title>Complete Genome Sequencing of Acinetobacter baumannii AC1633 and Acinetobacter nosocomialis AC1530 Unveils a Large Multidrug-Resistant Plasmid Encoding the NDM-1 and OXA-58 Carbapenemases.</title>
        <authorList>
            <person name="Alattraqchi A.G."/>
            <person name="Mohd Rani F."/>
            <person name="A. Rahman N.I."/>
            <person name="Ismail S."/>
            <person name="Cleary D.W."/>
            <person name="Clarke S.C."/>
            <person name="Yeo C.C."/>
        </authorList>
    </citation>
    <scope>NUCLEOTIDE SEQUENCE [LARGE SCALE GENOMIC DNA]</scope>
    <source>
        <strain evidence="3 6">AC1530</strain>
    </source>
</reference>
<evidence type="ECO:0000313" key="1">
    <source>
        <dbReference type="EMBL" id="AVF44518.1"/>
    </source>
</evidence>
<evidence type="ECO:0000313" key="4">
    <source>
        <dbReference type="Proteomes" id="UP000194767"/>
    </source>
</evidence>
<dbReference type="Proteomes" id="UP000194767">
    <property type="component" value="Unassembled WGS sequence"/>
</dbReference>
<evidence type="ECO:0000313" key="6">
    <source>
        <dbReference type="Proteomes" id="UP000325778"/>
    </source>
</evidence>
<reference evidence="5" key="2">
    <citation type="submission" date="2017-12" db="EMBL/GenBank/DDBJ databases">
        <title>FDA dAtabase for Regulatory Grade micrObial Sequences (FDA-ARGOS): Supporting development and validation of Infectious Disease Dx tests.</title>
        <authorList>
            <person name="Hoffmann M."/>
            <person name="Allard M."/>
            <person name="Evans P."/>
            <person name="Brown E."/>
            <person name="Tallon L."/>
            <person name="Sadzewicz L."/>
            <person name="Sengamalay N."/>
            <person name="Ott S."/>
            <person name="Godinez A."/>
            <person name="Nagaraj S."/>
            <person name="Vavikolanu K."/>
            <person name="Aluvathingal J."/>
            <person name="Nadendla S."/>
            <person name="Sichtig H."/>
        </authorList>
    </citation>
    <scope>NUCLEOTIDE SEQUENCE [LARGE SCALE GENOMIC DNA]</scope>
    <source>
        <strain evidence="5">FDAARGOS_129</strain>
    </source>
</reference>
<dbReference type="AlphaFoldDB" id="A0A0A7XJH7"/>